<reference evidence="5" key="1">
    <citation type="submission" date="2020-10" db="EMBL/GenBank/DDBJ databases">
        <authorList>
            <person name="Gilroy R."/>
        </authorList>
    </citation>
    <scope>NUCLEOTIDE SEQUENCE</scope>
    <source>
        <strain evidence="5">4920</strain>
    </source>
</reference>
<evidence type="ECO:0000256" key="2">
    <source>
        <dbReference type="PIRNR" id="PIRNR006241"/>
    </source>
</evidence>
<dbReference type="Proteomes" id="UP000886743">
    <property type="component" value="Unassembled WGS sequence"/>
</dbReference>
<dbReference type="Gene3D" id="3.20.20.150">
    <property type="entry name" value="Divalent-metal-dependent TIM barrel enzymes"/>
    <property type="match status" value="1"/>
</dbReference>
<keyword evidence="1 2" id="KW-0413">Isomerase</keyword>
<dbReference type="PANTHER" id="PTHR43489:SF3">
    <property type="entry name" value="XYLOSE ISOMERASE DOMAIN PROTEIN TIM BARREL"/>
    <property type="match status" value="1"/>
</dbReference>
<feature type="domain" description="Xylose isomerase-like TIM barrel" evidence="4">
    <location>
        <begin position="21"/>
        <end position="241"/>
    </location>
</feature>
<dbReference type="GO" id="GO:0016853">
    <property type="term" value="F:isomerase activity"/>
    <property type="evidence" value="ECO:0007669"/>
    <property type="project" value="UniProtKB-KW"/>
</dbReference>
<reference evidence="5" key="2">
    <citation type="journal article" date="2021" name="PeerJ">
        <title>Extensive microbial diversity within the chicken gut microbiome revealed by metagenomics and culture.</title>
        <authorList>
            <person name="Gilroy R."/>
            <person name="Ravi A."/>
            <person name="Getino M."/>
            <person name="Pursley I."/>
            <person name="Horton D.L."/>
            <person name="Alikhan N.F."/>
            <person name="Baker D."/>
            <person name="Gharbi K."/>
            <person name="Hall N."/>
            <person name="Watson M."/>
            <person name="Adriaenssens E.M."/>
            <person name="Foster-Nyarko E."/>
            <person name="Jarju S."/>
            <person name="Secka A."/>
            <person name="Antonio M."/>
            <person name="Oren A."/>
            <person name="Chaudhuri R.R."/>
            <person name="La Ragione R."/>
            <person name="Hildebrand F."/>
            <person name="Pallen M.J."/>
        </authorList>
    </citation>
    <scope>NUCLEOTIDE SEQUENCE</scope>
    <source>
        <strain evidence="5">4920</strain>
    </source>
</reference>
<dbReference type="PANTHER" id="PTHR43489">
    <property type="entry name" value="ISOMERASE"/>
    <property type="match status" value="1"/>
</dbReference>
<dbReference type="InterPro" id="IPR013022">
    <property type="entry name" value="Xyl_isomerase-like_TIM-brl"/>
</dbReference>
<dbReference type="SUPFAM" id="SSF51658">
    <property type="entry name" value="Xylose isomerase-like"/>
    <property type="match status" value="1"/>
</dbReference>
<evidence type="ECO:0000256" key="1">
    <source>
        <dbReference type="ARBA" id="ARBA00023235"/>
    </source>
</evidence>
<dbReference type="AlphaFoldDB" id="A0A9D1NH19"/>
<dbReference type="EMBL" id="DVOF01000156">
    <property type="protein sequence ID" value="HIV02999.1"/>
    <property type="molecule type" value="Genomic_DNA"/>
</dbReference>
<dbReference type="InterPro" id="IPR026040">
    <property type="entry name" value="HyI-like"/>
</dbReference>
<comment type="caution">
    <text evidence="5">The sequence shown here is derived from an EMBL/GenBank/DDBJ whole genome shotgun (WGS) entry which is preliminary data.</text>
</comment>
<feature type="active site" description="Proton donor/acceptor" evidence="3">
    <location>
        <position position="231"/>
    </location>
</feature>
<evidence type="ECO:0000313" key="5">
    <source>
        <dbReference type="EMBL" id="HIV02999.1"/>
    </source>
</evidence>
<dbReference type="InterPro" id="IPR050417">
    <property type="entry name" value="Sugar_Epim/Isomerase"/>
</dbReference>
<sequence>MKLSVCIDAVMRGISPAQALARLKRIGVEAFELWGWWDKDMDALYSEVKSTGLVPAAMCTRMVSLTEPDQREAYLLGLRESVAAAQKIGCKTLISQTGDDTGADRASQHQSLADGLRAAAPILEAAGVTLVVEPLNTYVDHEGYYLSSSAEGFALIEEVGSPNVKLLYDIYHQQIMEGNIIDTVTKNIEKIGHFHAAGVPGRHELQSGELNYRAIFDAIDASGYAGHIGLEYFPEGAPEEGILDWLPHKE</sequence>
<accession>A0A9D1NH19</accession>
<evidence type="ECO:0000313" key="6">
    <source>
        <dbReference type="Proteomes" id="UP000886743"/>
    </source>
</evidence>
<feature type="active site" description="Proton donor/acceptor" evidence="3">
    <location>
        <position position="133"/>
    </location>
</feature>
<dbReference type="InterPro" id="IPR036237">
    <property type="entry name" value="Xyl_isomerase-like_sf"/>
</dbReference>
<protein>
    <submittedName>
        <fullName evidence="5">TIM barrel protein</fullName>
    </submittedName>
</protein>
<dbReference type="PIRSF" id="PIRSF006241">
    <property type="entry name" value="HyI"/>
    <property type="match status" value="1"/>
</dbReference>
<evidence type="ECO:0000256" key="3">
    <source>
        <dbReference type="PIRSR" id="PIRSR006241-50"/>
    </source>
</evidence>
<comment type="similarity">
    <text evidence="2">Belongs to the hyi family.</text>
</comment>
<evidence type="ECO:0000259" key="4">
    <source>
        <dbReference type="Pfam" id="PF01261"/>
    </source>
</evidence>
<organism evidence="5 6">
    <name type="scientific">Candidatus Aphodoplasma excrementigallinarum</name>
    <dbReference type="NCBI Taxonomy" id="2840673"/>
    <lineage>
        <taxon>Bacteria</taxon>
        <taxon>Bacillati</taxon>
        <taxon>Bacillota</taxon>
        <taxon>Clostridia</taxon>
        <taxon>Eubacteriales</taxon>
        <taxon>Candidatus Aphodoplasma</taxon>
    </lineage>
</organism>
<gene>
    <name evidence="5" type="ORF">IAC74_05440</name>
</gene>
<proteinExistence type="inferred from homology"/>
<name>A0A9D1NH19_9FIRM</name>
<dbReference type="Pfam" id="PF01261">
    <property type="entry name" value="AP_endonuc_2"/>
    <property type="match status" value="1"/>
</dbReference>